<sequence>MHRKNTGHQTSVPEDATGSTGSNDQVRWKPVPNPRDGVKMGPSQNDSREGSSERGKPICSVCNTVFLSEELLREHLRSFTSCNVCKVHLPPDWSLEAHYGTTDLHPKCERCGLGFRDEEEFGWHIFECWSDVTEDVQSEPGPNPKLDPYPEKDQGDTDAQEDRGPRWKGKAPAQPFSFWRRNREPVVHAVLESDSNTIAGRMSPAPPYAGHTSDVLISPIASQTGPEVGDTHEVSGARPNDAHQRQSPAISHTPTINNPVQFHRNAREGLNESLQSMLVNERSTSSDETDTLGPVGCDDGDGLFRDSKTSRHPLPVSSLPSGARIPRYAASLRPRDTPNLPPPPGINVSPYLSSTTSHTSDDDVNFCPRTRQATNNSILGRQPQSTSGVSSDTEQDARGEDISWHCRICLKNPCDKPVATMCGHLFCKSCIMLKMASSPSSYCPVCKKMFFLGLNLNNSPGS</sequence>
<dbReference type="InterPro" id="IPR017907">
    <property type="entry name" value="Znf_RING_CS"/>
</dbReference>
<evidence type="ECO:0000313" key="8">
    <source>
        <dbReference type="Proteomes" id="UP000313359"/>
    </source>
</evidence>
<dbReference type="InterPro" id="IPR027370">
    <property type="entry name" value="Znf-RING_euk"/>
</dbReference>
<feature type="domain" description="RING-type" evidence="6">
    <location>
        <begin position="406"/>
        <end position="447"/>
    </location>
</feature>
<feature type="region of interest" description="Disordered" evidence="5">
    <location>
        <begin position="134"/>
        <end position="173"/>
    </location>
</feature>
<organism evidence="7 8">
    <name type="scientific">Lentinus tigrinus ALCF2SS1-6</name>
    <dbReference type="NCBI Taxonomy" id="1328759"/>
    <lineage>
        <taxon>Eukaryota</taxon>
        <taxon>Fungi</taxon>
        <taxon>Dikarya</taxon>
        <taxon>Basidiomycota</taxon>
        <taxon>Agaricomycotina</taxon>
        <taxon>Agaricomycetes</taxon>
        <taxon>Polyporales</taxon>
        <taxon>Polyporaceae</taxon>
        <taxon>Lentinus</taxon>
    </lineage>
</organism>
<feature type="compositionally biased region" description="Polar residues" evidence="5">
    <location>
        <begin position="7"/>
        <end position="25"/>
    </location>
</feature>
<dbReference type="PANTHER" id="PTHR23041">
    <property type="entry name" value="RING FINGER DOMAIN-CONTAINING"/>
    <property type="match status" value="1"/>
</dbReference>
<dbReference type="Pfam" id="PF13445">
    <property type="entry name" value="zf-RING_UBOX"/>
    <property type="match status" value="1"/>
</dbReference>
<dbReference type="InterPro" id="IPR001841">
    <property type="entry name" value="Znf_RING"/>
</dbReference>
<feature type="compositionally biased region" description="Basic and acidic residues" evidence="5">
    <location>
        <begin position="229"/>
        <end position="244"/>
    </location>
</feature>
<dbReference type="PANTHER" id="PTHR23041:SF78">
    <property type="entry name" value="E3 UBIQUITIN-PROTEIN LIGASE RNF4"/>
    <property type="match status" value="1"/>
</dbReference>
<evidence type="ECO:0000256" key="1">
    <source>
        <dbReference type="ARBA" id="ARBA00022723"/>
    </source>
</evidence>
<dbReference type="Gene3D" id="3.30.40.10">
    <property type="entry name" value="Zinc/RING finger domain, C3HC4 (zinc finger)"/>
    <property type="match status" value="1"/>
</dbReference>
<evidence type="ECO:0000259" key="6">
    <source>
        <dbReference type="PROSITE" id="PS50089"/>
    </source>
</evidence>
<reference evidence="7" key="1">
    <citation type="journal article" date="2018" name="Genome Biol. Evol.">
        <title>Genomics and development of Lentinus tigrinus, a white-rot wood-decaying mushroom with dimorphic fruiting bodies.</title>
        <authorList>
            <person name="Wu B."/>
            <person name="Xu Z."/>
            <person name="Knudson A."/>
            <person name="Carlson A."/>
            <person name="Chen N."/>
            <person name="Kovaka S."/>
            <person name="LaButti K."/>
            <person name="Lipzen A."/>
            <person name="Pennachio C."/>
            <person name="Riley R."/>
            <person name="Schakwitz W."/>
            <person name="Umezawa K."/>
            <person name="Ohm R.A."/>
            <person name="Grigoriev I.V."/>
            <person name="Nagy L.G."/>
            <person name="Gibbons J."/>
            <person name="Hibbett D."/>
        </authorList>
    </citation>
    <scope>NUCLEOTIDE SEQUENCE [LARGE SCALE GENOMIC DNA]</scope>
    <source>
        <strain evidence="7">ALCF2SS1-6</strain>
    </source>
</reference>
<keyword evidence="3" id="KW-0862">Zinc</keyword>
<name>A0A5C2S0J0_9APHY</name>
<feature type="region of interest" description="Disordered" evidence="5">
    <location>
        <begin position="278"/>
        <end position="396"/>
    </location>
</feature>
<keyword evidence="1" id="KW-0479">Metal-binding</keyword>
<evidence type="ECO:0000256" key="5">
    <source>
        <dbReference type="SAM" id="MobiDB-lite"/>
    </source>
</evidence>
<dbReference type="Proteomes" id="UP000313359">
    <property type="component" value="Unassembled WGS sequence"/>
</dbReference>
<dbReference type="InterPro" id="IPR047134">
    <property type="entry name" value="RNF4"/>
</dbReference>
<dbReference type="AlphaFoldDB" id="A0A5C2S0J0"/>
<feature type="compositionally biased region" description="Basic and acidic residues" evidence="5">
    <location>
        <begin position="46"/>
        <end position="55"/>
    </location>
</feature>
<dbReference type="SMART" id="SM00184">
    <property type="entry name" value="RING"/>
    <property type="match status" value="1"/>
</dbReference>
<evidence type="ECO:0000256" key="3">
    <source>
        <dbReference type="ARBA" id="ARBA00022833"/>
    </source>
</evidence>
<dbReference type="GO" id="GO:0008270">
    <property type="term" value="F:zinc ion binding"/>
    <property type="evidence" value="ECO:0007669"/>
    <property type="project" value="UniProtKB-KW"/>
</dbReference>
<keyword evidence="2 4" id="KW-0863">Zinc-finger</keyword>
<dbReference type="STRING" id="1328759.A0A5C2S0J0"/>
<evidence type="ECO:0000313" key="7">
    <source>
        <dbReference type="EMBL" id="RPD56925.1"/>
    </source>
</evidence>
<feature type="compositionally biased region" description="Polar residues" evidence="5">
    <location>
        <begin position="245"/>
        <end position="259"/>
    </location>
</feature>
<evidence type="ECO:0000256" key="4">
    <source>
        <dbReference type="PROSITE-ProRule" id="PRU00175"/>
    </source>
</evidence>
<dbReference type="OrthoDB" id="6333297at2759"/>
<accession>A0A5C2S0J0</accession>
<protein>
    <recommendedName>
        <fullName evidence="6">RING-type domain-containing protein</fullName>
    </recommendedName>
</protein>
<feature type="compositionally biased region" description="Polar residues" evidence="5">
    <location>
        <begin position="371"/>
        <end position="392"/>
    </location>
</feature>
<keyword evidence="8" id="KW-1185">Reference proteome</keyword>
<dbReference type="SUPFAM" id="SSF57850">
    <property type="entry name" value="RING/U-box"/>
    <property type="match status" value="1"/>
</dbReference>
<dbReference type="InterPro" id="IPR013083">
    <property type="entry name" value="Znf_RING/FYVE/PHD"/>
</dbReference>
<dbReference type="PROSITE" id="PS00518">
    <property type="entry name" value="ZF_RING_1"/>
    <property type="match status" value="1"/>
</dbReference>
<gene>
    <name evidence="7" type="ORF">L227DRAFT_602725</name>
</gene>
<proteinExistence type="predicted"/>
<feature type="region of interest" description="Disordered" evidence="5">
    <location>
        <begin position="222"/>
        <end position="259"/>
    </location>
</feature>
<dbReference type="PROSITE" id="PS50089">
    <property type="entry name" value="ZF_RING_2"/>
    <property type="match status" value="1"/>
</dbReference>
<dbReference type="EMBL" id="ML122284">
    <property type="protein sequence ID" value="RPD56925.1"/>
    <property type="molecule type" value="Genomic_DNA"/>
</dbReference>
<feature type="compositionally biased region" description="Basic and acidic residues" evidence="5">
    <location>
        <begin position="148"/>
        <end position="165"/>
    </location>
</feature>
<feature type="region of interest" description="Disordered" evidence="5">
    <location>
        <begin position="1"/>
        <end position="55"/>
    </location>
</feature>
<evidence type="ECO:0000256" key="2">
    <source>
        <dbReference type="ARBA" id="ARBA00022771"/>
    </source>
</evidence>